<dbReference type="Pfam" id="PF01520">
    <property type="entry name" value="Amidase_3"/>
    <property type="match status" value="1"/>
</dbReference>
<dbReference type="PANTHER" id="PTHR30404:SF0">
    <property type="entry name" value="N-ACETYLMURAMOYL-L-ALANINE AMIDASE AMIC"/>
    <property type="match status" value="1"/>
</dbReference>
<dbReference type="GO" id="GO:0009253">
    <property type="term" value="P:peptidoglycan catabolic process"/>
    <property type="evidence" value="ECO:0007669"/>
    <property type="project" value="InterPro"/>
</dbReference>
<dbReference type="EMBL" id="CP060007">
    <property type="protein sequence ID" value="QNA43081.1"/>
    <property type="molecule type" value="Genomic_DNA"/>
</dbReference>
<gene>
    <name evidence="5" type="ORF">H4075_13415</name>
</gene>
<dbReference type="RefSeq" id="WP_182801346.1">
    <property type="nucleotide sequence ID" value="NZ_CP060007.1"/>
</dbReference>
<dbReference type="CDD" id="cd02696">
    <property type="entry name" value="MurNAc-LAA"/>
    <property type="match status" value="1"/>
</dbReference>
<organism evidence="5 6">
    <name type="scientific">Lacibacter sediminis</name>
    <dbReference type="NCBI Taxonomy" id="2760713"/>
    <lineage>
        <taxon>Bacteria</taxon>
        <taxon>Pseudomonadati</taxon>
        <taxon>Bacteroidota</taxon>
        <taxon>Chitinophagia</taxon>
        <taxon>Chitinophagales</taxon>
        <taxon>Chitinophagaceae</taxon>
        <taxon>Lacibacter</taxon>
    </lineage>
</organism>
<evidence type="ECO:0000259" key="4">
    <source>
        <dbReference type="SMART" id="SM00646"/>
    </source>
</evidence>
<evidence type="ECO:0000256" key="3">
    <source>
        <dbReference type="ARBA" id="ARBA00022801"/>
    </source>
</evidence>
<accession>A0A7G5XC78</accession>
<dbReference type="PANTHER" id="PTHR30404">
    <property type="entry name" value="N-ACETYLMURAMOYL-L-ALANINE AMIDASE"/>
    <property type="match status" value="1"/>
</dbReference>
<dbReference type="InterPro" id="IPR050695">
    <property type="entry name" value="N-acetylmuramoyl_amidase_3"/>
</dbReference>
<feature type="domain" description="MurNAc-LAA" evidence="4">
    <location>
        <begin position="104"/>
        <end position="303"/>
    </location>
</feature>
<keyword evidence="6" id="KW-1185">Reference proteome</keyword>
<dbReference type="GO" id="GO:0008745">
    <property type="term" value="F:N-acetylmuramoyl-L-alanine amidase activity"/>
    <property type="evidence" value="ECO:0007669"/>
    <property type="project" value="UniProtKB-EC"/>
</dbReference>
<dbReference type="EC" id="3.5.1.28" evidence="2"/>
<dbReference type="KEGG" id="lacs:H4075_13415"/>
<evidence type="ECO:0000256" key="1">
    <source>
        <dbReference type="ARBA" id="ARBA00001561"/>
    </source>
</evidence>
<dbReference type="Proteomes" id="UP000515344">
    <property type="component" value="Chromosome"/>
</dbReference>
<dbReference type="Gene3D" id="3.40.630.40">
    <property type="entry name" value="Zn-dependent exopeptidases"/>
    <property type="match status" value="1"/>
</dbReference>
<name>A0A7G5XC78_9BACT</name>
<evidence type="ECO:0000313" key="5">
    <source>
        <dbReference type="EMBL" id="QNA43081.1"/>
    </source>
</evidence>
<sequence length="323" mass="36326">MNKNWFPGIACLLMVGVVAISFTSKKNNTSAAAGKIRTIVIDAGHGFKGTIGARHGSFGTEVSEDQISYEVAKRLVTILQKEMPEVKILESRPSIYFVENKARAEFANNNKGDLFVSIHCNYVPKLREVVREGSRKETYYVTTGKGKSKKRVKKTRTVPVYKTYYHANPAHGTETYVFAAHKQDDKEDFILENGDIFSNEEDDGTINANINDPIVKQQVALWTKQFFGNSVKLASIVEEEFVGIGRFSRGVKQRQKGIWVLQATAMPSILIELGFLSHRPEEEYLISEEGQQQMVESIARSIKRYKDLVEKPAVQNAANNSRK</sequence>
<keyword evidence="3" id="KW-0378">Hydrolase</keyword>
<evidence type="ECO:0000256" key="2">
    <source>
        <dbReference type="ARBA" id="ARBA00011901"/>
    </source>
</evidence>
<dbReference type="InterPro" id="IPR002508">
    <property type="entry name" value="MurNAc-LAA_cat"/>
</dbReference>
<dbReference type="SMART" id="SM00646">
    <property type="entry name" value="Ami_3"/>
    <property type="match status" value="1"/>
</dbReference>
<protein>
    <recommendedName>
        <fullName evidence="2">N-acetylmuramoyl-L-alanine amidase</fullName>
        <ecNumber evidence="2">3.5.1.28</ecNumber>
    </recommendedName>
</protein>
<proteinExistence type="predicted"/>
<reference evidence="6" key="1">
    <citation type="submission" date="2020-08" db="EMBL/GenBank/DDBJ databases">
        <title>Lacibacter sp. S13-6-6 genome sequencing.</title>
        <authorList>
            <person name="Jin L."/>
        </authorList>
    </citation>
    <scope>NUCLEOTIDE SEQUENCE [LARGE SCALE GENOMIC DNA]</scope>
    <source>
        <strain evidence="6">S13-6-6</strain>
    </source>
</reference>
<dbReference type="SUPFAM" id="SSF53187">
    <property type="entry name" value="Zn-dependent exopeptidases"/>
    <property type="match status" value="1"/>
</dbReference>
<evidence type="ECO:0000313" key="6">
    <source>
        <dbReference type="Proteomes" id="UP000515344"/>
    </source>
</evidence>
<dbReference type="AlphaFoldDB" id="A0A7G5XC78"/>
<dbReference type="GO" id="GO:0030288">
    <property type="term" value="C:outer membrane-bounded periplasmic space"/>
    <property type="evidence" value="ECO:0007669"/>
    <property type="project" value="TreeGrafter"/>
</dbReference>
<comment type="catalytic activity">
    <reaction evidence="1">
        <text>Hydrolyzes the link between N-acetylmuramoyl residues and L-amino acid residues in certain cell-wall glycopeptides.</text>
        <dbReference type="EC" id="3.5.1.28"/>
    </reaction>
</comment>